<dbReference type="InterPro" id="IPR036938">
    <property type="entry name" value="PAP2/HPO_sf"/>
</dbReference>
<accession>C0CGS8</accession>
<feature type="transmembrane region" description="Helical" evidence="1">
    <location>
        <begin position="83"/>
        <end position="101"/>
    </location>
</feature>
<dbReference type="AlphaFoldDB" id="C0CGS8"/>
<organism evidence="2 3">
    <name type="scientific">Blautia hydrogenotrophica (strain DSM 10507 / JCM 14656 / S5a33)</name>
    <name type="common">Ruminococcus hydrogenotrophicus</name>
    <dbReference type="NCBI Taxonomy" id="476272"/>
    <lineage>
        <taxon>Bacteria</taxon>
        <taxon>Bacillati</taxon>
        <taxon>Bacillota</taxon>
        <taxon>Clostridia</taxon>
        <taxon>Lachnospirales</taxon>
        <taxon>Lachnospiraceae</taxon>
        <taxon>Blautia</taxon>
    </lineage>
</organism>
<dbReference type="HOGENOM" id="CLU_102949_1_0_9"/>
<protein>
    <recommendedName>
        <fullName evidence="4">PAP2 superfamily</fullName>
    </recommendedName>
</protein>
<feature type="transmembrane region" description="Helical" evidence="1">
    <location>
        <begin position="7"/>
        <end position="27"/>
    </location>
</feature>
<sequence length="221" mass="26535">MKFLKKYQHGLVITIYALIYLLLFQYLEQRPIYQYHVIHTVFDDYIPFCEYFIIPYLLWFPYMFCAVAYFIFWNDNKREYYQLTKNLCMGMTIFLIVSFIYPNGHMLRPVTFEHDNMFVHMVQWLYASDTPTNILPSIHVFNSLAIHRAITSCQRLQNHRGIRMASWILTLLIVLSTMFLKQHSVVDVCLGVTMAFAGYLIFYREKASEKQPSRRYVHSRM</sequence>
<keyword evidence="1" id="KW-0812">Transmembrane</keyword>
<keyword evidence="1" id="KW-1133">Transmembrane helix</keyword>
<dbReference type="Proteomes" id="UP000003100">
    <property type="component" value="Unassembled WGS sequence"/>
</dbReference>
<evidence type="ECO:0000313" key="2">
    <source>
        <dbReference type="EMBL" id="EEG50984.1"/>
    </source>
</evidence>
<dbReference type="GeneID" id="86821216"/>
<comment type="caution">
    <text evidence="2">The sequence shown here is derived from an EMBL/GenBank/DDBJ whole genome shotgun (WGS) entry which is preliminary data.</text>
</comment>
<keyword evidence="3" id="KW-1185">Reference proteome</keyword>
<keyword evidence="1" id="KW-0472">Membrane</keyword>
<reference evidence="2 3" key="2">
    <citation type="submission" date="2009-02" db="EMBL/GenBank/DDBJ databases">
        <title>Draft genome sequence of Blautia hydrogenotrophica DSM 10507 (Ruminococcus hydrogenotrophicus DSM 10507).</title>
        <authorList>
            <person name="Sudarsanam P."/>
            <person name="Ley R."/>
            <person name="Guruge J."/>
            <person name="Turnbaugh P.J."/>
            <person name="Mahowald M."/>
            <person name="Liep D."/>
            <person name="Gordon J."/>
        </authorList>
    </citation>
    <scope>NUCLEOTIDE SEQUENCE [LARGE SCALE GENOMIC DNA]</scope>
    <source>
        <strain evidence="3">DSM 10507 / JCM 14656 / S5a33</strain>
    </source>
</reference>
<dbReference type="RefSeq" id="WP_005944624.1">
    <property type="nucleotide sequence ID" value="NZ_CP136423.1"/>
</dbReference>
<reference evidence="2 3" key="1">
    <citation type="submission" date="2009-01" db="EMBL/GenBank/DDBJ databases">
        <authorList>
            <person name="Fulton L."/>
            <person name="Clifton S."/>
            <person name="Fulton B."/>
            <person name="Xu J."/>
            <person name="Minx P."/>
            <person name="Pepin K.H."/>
            <person name="Johnson M."/>
            <person name="Bhonagiri V."/>
            <person name="Nash W.E."/>
            <person name="Mardis E.R."/>
            <person name="Wilson R.K."/>
        </authorList>
    </citation>
    <scope>NUCLEOTIDE SEQUENCE [LARGE SCALE GENOMIC DNA]</scope>
    <source>
        <strain evidence="3">DSM 10507 / JCM 14656 / S5a33</strain>
    </source>
</reference>
<evidence type="ECO:0008006" key="4">
    <source>
        <dbReference type="Google" id="ProtNLM"/>
    </source>
</evidence>
<feature type="transmembrane region" description="Helical" evidence="1">
    <location>
        <begin position="162"/>
        <end position="179"/>
    </location>
</feature>
<evidence type="ECO:0000313" key="3">
    <source>
        <dbReference type="Proteomes" id="UP000003100"/>
    </source>
</evidence>
<name>C0CGS8_BLAHS</name>
<feature type="transmembrane region" description="Helical" evidence="1">
    <location>
        <begin position="51"/>
        <end position="71"/>
    </location>
</feature>
<gene>
    <name evidence="2" type="ORF">RUMHYD_00041</name>
</gene>
<dbReference type="SUPFAM" id="SSF48317">
    <property type="entry name" value="Acid phosphatase/Vanadium-dependent haloperoxidase"/>
    <property type="match status" value="1"/>
</dbReference>
<feature type="transmembrane region" description="Helical" evidence="1">
    <location>
        <begin position="121"/>
        <end position="141"/>
    </location>
</feature>
<dbReference type="eggNOG" id="COG0671">
    <property type="taxonomic scope" value="Bacteria"/>
</dbReference>
<feature type="transmembrane region" description="Helical" evidence="1">
    <location>
        <begin position="185"/>
        <end position="203"/>
    </location>
</feature>
<evidence type="ECO:0000256" key="1">
    <source>
        <dbReference type="SAM" id="Phobius"/>
    </source>
</evidence>
<proteinExistence type="predicted"/>
<dbReference type="PATRIC" id="fig|476272.21.peg.3047"/>
<dbReference type="EMBL" id="ACBZ01000002">
    <property type="protein sequence ID" value="EEG50984.1"/>
    <property type="molecule type" value="Genomic_DNA"/>
</dbReference>